<protein>
    <recommendedName>
        <fullName evidence="2">Protein EFR3</fullName>
    </recommendedName>
</protein>
<feature type="compositionally biased region" description="Basic and acidic residues" evidence="3">
    <location>
        <begin position="742"/>
        <end position="751"/>
    </location>
</feature>
<proteinExistence type="inferred from homology"/>
<dbReference type="GeneID" id="18246221"/>
<comment type="similarity">
    <text evidence="1">Belongs to the EFR3 family.</text>
</comment>
<dbReference type="OrthoDB" id="19232at2759"/>
<dbReference type="STRING" id="590646.G3BER6"/>
<dbReference type="KEGG" id="cten:18246221"/>
<dbReference type="EMBL" id="GL996528">
    <property type="protein sequence ID" value="EGV60575.1"/>
    <property type="molecule type" value="Genomic_DNA"/>
</dbReference>
<dbReference type="HOGENOM" id="CLU_333688_0_0_1"/>
<feature type="region of interest" description="Disordered" evidence="3">
    <location>
        <begin position="722"/>
        <end position="760"/>
    </location>
</feature>
<feature type="compositionally biased region" description="Polar residues" evidence="3">
    <location>
        <begin position="726"/>
        <end position="740"/>
    </location>
</feature>
<dbReference type="Proteomes" id="UP000000707">
    <property type="component" value="Unassembled WGS sequence"/>
</dbReference>
<evidence type="ECO:0000256" key="2">
    <source>
        <dbReference type="ARBA" id="ARBA00017967"/>
    </source>
</evidence>
<dbReference type="GO" id="GO:0005886">
    <property type="term" value="C:plasma membrane"/>
    <property type="evidence" value="ECO:0007669"/>
    <property type="project" value="TreeGrafter"/>
</dbReference>
<dbReference type="AlphaFoldDB" id="G3BER6"/>
<evidence type="ECO:0000313" key="4">
    <source>
        <dbReference type="EMBL" id="EGV60575.1"/>
    </source>
</evidence>
<organism evidence="5">
    <name type="scientific">Candida tenuis (strain ATCC 10573 / BCRC 21748 / CBS 615 / JCM 9827 / NBRC 10315 / NRRL Y-1498 / VKM Y-70)</name>
    <name type="common">Yeast</name>
    <name type="synonym">Yamadazyma tenuis</name>
    <dbReference type="NCBI Taxonomy" id="590646"/>
    <lineage>
        <taxon>Eukaryota</taxon>
        <taxon>Fungi</taxon>
        <taxon>Dikarya</taxon>
        <taxon>Ascomycota</taxon>
        <taxon>Saccharomycotina</taxon>
        <taxon>Pichiomycetes</taxon>
        <taxon>Debaryomycetaceae</taxon>
        <taxon>Yamadazyma</taxon>
    </lineage>
</organism>
<keyword evidence="5" id="KW-1185">Reference proteome</keyword>
<dbReference type="GO" id="GO:0072659">
    <property type="term" value="P:protein localization to plasma membrane"/>
    <property type="evidence" value="ECO:0007669"/>
    <property type="project" value="InterPro"/>
</dbReference>
<dbReference type="InterPro" id="IPR039786">
    <property type="entry name" value="EFR3"/>
</dbReference>
<dbReference type="eggNOG" id="KOG1877">
    <property type="taxonomic scope" value="Eukaryota"/>
</dbReference>
<accession>G3BER6</accession>
<dbReference type="PANTHER" id="PTHR47766">
    <property type="entry name" value="PROTEIN EFR3"/>
    <property type="match status" value="1"/>
</dbReference>
<dbReference type="InterPro" id="IPR049150">
    <property type="entry name" value="EFR3_HEAT-like_rpt"/>
</dbReference>
<dbReference type="Pfam" id="PF21072">
    <property type="entry name" value="EFR3"/>
    <property type="match status" value="1"/>
</dbReference>
<evidence type="ECO:0000256" key="1">
    <source>
        <dbReference type="ARBA" id="ARBA00010216"/>
    </source>
</evidence>
<evidence type="ECO:0000256" key="3">
    <source>
        <dbReference type="SAM" id="MobiDB-lite"/>
    </source>
</evidence>
<evidence type="ECO:0000313" key="5">
    <source>
        <dbReference type="Proteomes" id="UP000000707"/>
    </source>
</evidence>
<dbReference type="PANTHER" id="PTHR47766:SF1">
    <property type="entry name" value="PROTEIN EFR3"/>
    <property type="match status" value="1"/>
</dbReference>
<name>G3BER6_CANTC</name>
<gene>
    <name evidence="4" type="ORF">CANTEDRAFT_110754</name>
</gene>
<sequence length="871" mass="97465">MPGLFLPKHQKLILQCYPPGKGVEKKPNPSELSYLLYYASTRRVKLEKVITFLNKKTVGDSNRNRFGNIQVTLTLVSSLIEKCVDNLNVFALQAVSILNSSLKGNDLTLAKAVLDTYGVLCKNLDRGLFAGDKEFVNSFSRFSQTLIDTTMKSSAKGGPNSWEWKLISLLACRYLSGCLSNSPEISKSMLHKIIPILIDTFFENDHERILSGSLSLDGESVKLSKIHTSKTIVSAKRITEDLENGLVDENDLYMESIAALKSVFNTSLTSQLIEATNEVVGYTFQDSRITSEWSERFLELCVTWAPVQLRFVLLDTLVFGLKKVSSNVKLQQHYASHIFGLVSSNVNMIGLSISDFIQSILELKESLYFKDDSKISEEDKIHLSDIFSKSIINLSTHIYYSDQVPDSVYEIFFKIESTLDLSPQQDTTKLFDYVINLLSDIDAIFVKLHESSSSDSVINRNHVALDQWQISLPLISQKHAVTIFNSLSEEQVEQIQMVYLRIFDKFVDYELTTGTSPDSSQISGKPDVDDFLTPDYKELITESTNFLSHYLVYLDKYLNKNENLSLPIVQQLLMISKKIARVFGINFLNNYIPFFFHWYVNDFEDASRFDIIKDTFASALLKDCITIIDKKYSHELEGYSQRSEFSKNLDQNISYKIKNSLWASDLDASSASDYPANFVRLTSNDMGEFIKGNKFLSEWLNAQKPLILSVLHDEVLGESINGGTNGSHTNGDVSNGNGHSINEYHDARDSDGPPLTVNSDVSDVKPGLGLGTLADIASIHSGLRNTTFNSTLSNNSFDITNGSIVTNDKLTPPKVSDLKGMISSFKSSMKKPGQLKQDNSVTPGSVLSKQMATHDLDSIIDGLDDDESFVV</sequence>
<reference evidence="4 5" key="1">
    <citation type="journal article" date="2011" name="Proc. Natl. Acad. Sci. U.S.A.">
        <title>Comparative genomics of xylose-fermenting fungi for enhanced biofuel production.</title>
        <authorList>
            <person name="Wohlbach D.J."/>
            <person name="Kuo A."/>
            <person name="Sato T.K."/>
            <person name="Potts K.M."/>
            <person name="Salamov A.A."/>
            <person name="LaButti K.M."/>
            <person name="Sun H."/>
            <person name="Clum A."/>
            <person name="Pangilinan J.L."/>
            <person name="Lindquist E.A."/>
            <person name="Lucas S."/>
            <person name="Lapidus A."/>
            <person name="Jin M."/>
            <person name="Gunawan C."/>
            <person name="Balan V."/>
            <person name="Dale B.E."/>
            <person name="Jeffries T.W."/>
            <person name="Zinkel R."/>
            <person name="Barry K.W."/>
            <person name="Grigoriev I.V."/>
            <person name="Gasch A.P."/>
        </authorList>
    </citation>
    <scope>NUCLEOTIDE SEQUENCE [LARGE SCALE GENOMIC DNA]</scope>
    <source>
        <strain evidence="5">ATCC 10573 / BCRC 21748 / CBS 615 / JCM 9827 / NBRC 10315 / NRRL Y-1498 / VKM Y-70</strain>
    </source>
</reference>